<dbReference type="GO" id="GO:0009536">
    <property type="term" value="C:plastid"/>
    <property type="evidence" value="ECO:0007669"/>
    <property type="project" value="UniProtKB-SubCell"/>
</dbReference>
<name>A0A345UAG1_9FLOR</name>
<dbReference type="InterPro" id="IPR009666">
    <property type="entry name" value="Uncharacterised_Ycf35"/>
</dbReference>
<geneLocation type="chloroplast" evidence="5"/>
<evidence type="ECO:0000256" key="3">
    <source>
        <dbReference type="ARBA" id="ARBA00021585"/>
    </source>
</evidence>
<keyword evidence="4 5" id="KW-0934">Plastid</keyword>
<evidence type="ECO:0000256" key="1">
    <source>
        <dbReference type="ARBA" id="ARBA00004474"/>
    </source>
</evidence>
<evidence type="ECO:0000256" key="2">
    <source>
        <dbReference type="ARBA" id="ARBA00009068"/>
    </source>
</evidence>
<dbReference type="RefSeq" id="YP_009511570.1">
    <property type="nucleotide sequence ID" value="NC_039145.1"/>
</dbReference>
<proteinExistence type="inferred from homology"/>
<evidence type="ECO:0000313" key="5">
    <source>
        <dbReference type="EMBL" id="AXI97447.1"/>
    </source>
</evidence>
<comment type="subcellular location">
    <subcellularLocation>
        <location evidence="1">Plastid</location>
    </subcellularLocation>
</comment>
<dbReference type="PANTHER" id="PTHR39638:SF2">
    <property type="entry name" value="YCF35"/>
    <property type="match status" value="1"/>
</dbReference>
<accession>A0A345UAG1</accession>
<sequence>MSHFSQIKTSLKDVKILEKTLKDMSFTCIIGKSCIQENDGKIENVDILVKKNNQNIMGFLWNGQEYLLVIDEQVWNRSSSVNNLVEKILQQYALNSILAESNCQGFKQINRKVMQDGSIKLIVQKWN</sequence>
<dbReference type="GeneID" id="37624367"/>
<reference evidence="5" key="1">
    <citation type="submission" date="2018-05" db="EMBL/GenBank/DDBJ databases">
        <title>Organellar genomes of Gracilariaceae.</title>
        <authorList>
            <person name="Iha C."/>
            <person name="Oliveira M.C."/>
        </authorList>
    </citation>
    <scope>NUCLEOTIDE SEQUENCE</scope>
</reference>
<comment type="similarity">
    <text evidence="2">Belongs to the ycf35 family.</text>
</comment>
<organism evidence="5">
    <name type="scientific">Melanthalia intermedia</name>
    <dbReference type="NCBI Taxonomy" id="172989"/>
    <lineage>
        <taxon>Eukaryota</taxon>
        <taxon>Rhodophyta</taxon>
        <taxon>Florideophyceae</taxon>
        <taxon>Rhodymeniophycidae</taxon>
        <taxon>Gracilariales</taxon>
        <taxon>Gracilariaceae</taxon>
        <taxon>Melanthalia</taxon>
    </lineage>
</organism>
<dbReference type="Pfam" id="PF06868">
    <property type="entry name" value="DUF1257"/>
    <property type="match status" value="1"/>
</dbReference>
<evidence type="ECO:0000256" key="4">
    <source>
        <dbReference type="ARBA" id="ARBA00022640"/>
    </source>
</evidence>
<gene>
    <name evidence="5" type="primary">ycf35</name>
</gene>
<dbReference type="AlphaFoldDB" id="A0A345UAG1"/>
<dbReference type="PANTHER" id="PTHR39638">
    <property type="entry name" value="YCF35"/>
    <property type="match status" value="1"/>
</dbReference>
<protein>
    <recommendedName>
        <fullName evidence="3">Uncharacterized protein ycf35</fullName>
    </recommendedName>
</protein>
<dbReference type="EMBL" id="MH396016">
    <property type="protein sequence ID" value="AXI97447.1"/>
    <property type="molecule type" value="Genomic_DNA"/>
</dbReference>
<keyword evidence="5" id="KW-0150">Chloroplast</keyword>